<evidence type="ECO:0000256" key="1">
    <source>
        <dbReference type="ARBA" id="ARBA00025778"/>
    </source>
</evidence>
<reference evidence="3 4" key="1">
    <citation type="journal article" date="2018" name="Nat. Ecol. Evol.">
        <title>Shark genomes provide insights into elasmobranch evolution and the origin of vertebrates.</title>
        <authorList>
            <person name="Hara Y"/>
            <person name="Yamaguchi K"/>
            <person name="Onimaru K"/>
            <person name="Kadota M"/>
            <person name="Koyanagi M"/>
            <person name="Keeley SD"/>
            <person name="Tatsumi K"/>
            <person name="Tanaka K"/>
            <person name="Motone F"/>
            <person name="Kageyama Y"/>
            <person name="Nozu R"/>
            <person name="Adachi N"/>
            <person name="Nishimura O"/>
            <person name="Nakagawa R"/>
            <person name="Tanegashima C"/>
            <person name="Kiyatake I"/>
            <person name="Matsumoto R"/>
            <person name="Murakumo K"/>
            <person name="Nishida K"/>
            <person name="Terakita A"/>
            <person name="Kuratani S"/>
            <person name="Sato K"/>
            <person name="Hyodo S Kuraku.S."/>
        </authorList>
    </citation>
    <scope>NUCLEOTIDE SEQUENCE [LARGE SCALE GENOMIC DNA]</scope>
</reference>
<feature type="compositionally biased region" description="Basic and acidic residues" evidence="2">
    <location>
        <begin position="1"/>
        <end position="15"/>
    </location>
</feature>
<keyword evidence="4" id="KW-1185">Reference proteome</keyword>
<dbReference type="GO" id="GO:0010468">
    <property type="term" value="P:regulation of gene expression"/>
    <property type="evidence" value="ECO:0007669"/>
    <property type="project" value="UniProtKB-ARBA"/>
</dbReference>
<feature type="compositionally biased region" description="Basic and acidic residues" evidence="2">
    <location>
        <begin position="27"/>
        <end position="46"/>
    </location>
</feature>
<dbReference type="PANTHER" id="PTHR15304">
    <property type="entry name" value="MYOD FAMILY INHIBITOR"/>
    <property type="match status" value="1"/>
</dbReference>
<dbReference type="InterPro" id="IPR026134">
    <property type="entry name" value="MDFI/MDFIC"/>
</dbReference>
<dbReference type="AlphaFoldDB" id="A0A401T113"/>
<protein>
    <recommendedName>
        <fullName evidence="5">MyoD family inhibitor domain-containing protein</fullName>
    </recommendedName>
</protein>
<accession>A0A401T113</accession>
<dbReference type="PANTHER" id="PTHR15304:SF1">
    <property type="entry name" value="MYOD FAMILY INHIBITOR"/>
    <property type="match status" value="1"/>
</dbReference>
<dbReference type="Pfam" id="PF15316">
    <property type="entry name" value="MDFI"/>
    <property type="match status" value="1"/>
</dbReference>
<feature type="compositionally biased region" description="Polar residues" evidence="2">
    <location>
        <begin position="16"/>
        <end position="26"/>
    </location>
</feature>
<evidence type="ECO:0000256" key="2">
    <source>
        <dbReference type="SAM" id="MobiDB-lite"/>
    </source>
</evidence>
<dbReference type="EMBL" id="BEZZ01000812">
    <property type="protein sequence ID" value="GCC36318.1"/>
    <property type="molecule type" value="Genomic_DNA"/>
</dbReference>
<proteinExistence type="inferred from homology"/>
<evidence type="ECO:0000313" key="4">
    <source>
        <dbReference type="Proteomes" id="UP000287033"/>
    </source>
</evidence>
<dbReference type="Proteomes" id="UP000287033">
    <property type="component" value="Unassembled WGS sequence"/>
</dbReference>
<evidence type="ECO:0000313" key="3">
    <source>
        <dbReference type="EMBL" id="GCC36318.1"/>
    </source>
</evidence>
<feature type="compositionally biased region" description="Polar residues" evidence="2">
    <location>
        <begin position="108"/>
        <end position="122"/>
    </location>
</feature>
<comment type="caution">
    <text evidence="3">The sequence shown here is derived from an EMBL/GenBank/DDBJ whole genome shotgun (WGS) entry which is preliminary data.</text>
</comment>
<feature type="region of interest" description="Disordered" evidence="2">
    <location>
        <begin position="107"/>
        <end position="170"/>
    </location>
</feature>
<evidence type="ECO:0008006" key="5">
    <source>
        <dbReference type="Google" id="ProtNLM"/>
    </source>
</evidence>
<comment type="similarity">
    <text evidence="1">Belongs to the MDFI family.</text>
</comment>
<sequence length="261" mass="27764">MSQENHRCCSSKEQEPSPTAQETGSSWDRDDGNEGAKDYLLSREDTAAFPQQTSSQEVRGHSSMGDAITDQPKVPPTARSLVPEDAGQSPVLSQNGIPQAVRLHSTDTEAANTAESSVTHTLTGHRARSSPMEHSNPLSGHSQHGKLQSYPSINSHTSKRSKSSSRSTASQIPSDAEEDCCVHCILACLFCQFLTLCNLVLDCATCGTCASDSSCCFCCGSEECAPCDLPCDLDCGIVDACCESADCLEICMECCGLCFSS</sequence>
<organism evidence="3 4">
    <name type="scientific">Chiloscyllium punctatum</name>
    <name type="common">Brownbanded bambooshark</name>
    <name type="synonym">Hemiscyllium punctatum</name>
    <dbReference type="NCBI Taxonomy" id="137246"/>
    <lineage>
        <taxon>Eukaryota</taxon>
        <taxon>Metazoa</taxon>
        <taxon>Chordata</taxon>
        <taxon>Craniata</taxon>
        <taxon>Vertebrata</taxon>
        <taxon>Chondrichthyes</taxon>
        <taxon>Elasmobranchii</taxon>
        <taxon>Galeomorphii</taxon>
        <taxon>Galeoidea</taxon>
        <taxon>Orectolobiformes</taxon>
        <taxon>Hemiscylliidae</taxon>
        <taxon>Chiloscyllium</taxon>
    </lineage>
</organism>
<feature type="compositionally biased region" description="Polar residues" evidence="2">
    <location>
        <begin position="132"/>
        <end position="154"/>
    </location>
</feature>
<dbReference type="STRING" id="137246.A0A401T113"/>
<gene>
    <name evidence="3" type="ORF">chiPu_0014812</name>
</gene>
<dbReference type="OrthoDB" id="8958154at2759"/>
<feature type="region of interest" description="Disordered" evidence="2">
    <location>
        <begin position="1"/>
        <end position="93"/>
    </location>
</feature>
<name>A0A401T113_CHIPU</name>